<dbReference type="EMBL" id="AUYC01000019">
    <property type="protein sequence ID" value="KZN64937.1"/>
    <property type="molecule type" value="Genomic_DNA"/>
</dbReference>
<gene>
    <name evidence="1" type="ORF">N473_12935</name>
</gene>
<reference evidence="1 2" key="1">
    <citation type="submission" date="2013-07" db="EMBL/GenBank/DDBJ databases">
        <title>Comparative Genomic and Metabolomic Analysis of Twelve Strains of Pseudoalteromonas luteoviolacea.</title>
        <authorList>
            <person name="Vynne N.G."/>
            <person name="Mansson M."/>
            <person name="Gram L."/>
        </authorList>
    </citation>
    <scope>NUCLEOTIDE SEQUENCE [LARGE SCALE GENOMIC DNA]</scope>
    <source>
        <strain evidence="1 2">CPMOR-1</strain>
    </source>
</reference>
<evidence type="ECO:0000313" key="1">
    <source>
        <dbReference type="EMBL" id="KZN64937.1"/>
    </source>
</evidence>
<dbReference type="Proteomes" id="UP000076486">
    <property type="component" value="Unassembled WGS sequence"/>
</dbReference>
<dbReference type="PATRIC" id="fig|1365248.3.peg.1496"/>
<sequence>MYKNKKGLKWSFFCSLQGALRKDLLNRLLSTGAMLHVLSFGFIKGHQQSGLEWILLFQKGSKDLKKKGVIS</sequence>
<name>A0A162CAT4_9GAMM</name>
<comment type="caution">
    <text evidence="1">The sequence shown here is derived from an EMBL/GenBank/DDBJ whole genome shotgun (WGS) entry which is preliminary data.</text>
</comment>
<protein>
    <submittedName>
        <fullName evidence="1">Uncharacterized protein</fullName>
    </submittedName>
</protein>
<proteinExistence type="predicted"/>
<accession>A0A162CAT4</accession>
<organism evidence="1 2">
    <name type="scientific">Pseudoalteromonas luteoviolacea CPMOR-1</name>
    <dbReference type="NCBI Taxonomy" id="1365248"/>
    <lineage>
        <taxon>Bacteria</taxon>
        <taxon>Pseudomonadati</taxon>
        <taxon>Pseudomonadota</taxon>
        <taxon>Gammaproteobacteria</taxon>
        <taxon>Alteromonadales</taxon>
        <taxon>Pseudoalteromonadaceae</taxon>
        <taxon>Pseudoalteromonas</taxon>
    </lineage>
</organism>
<dbReference type="AlphaFoldDB" id="A0A162CAT4"/>
<evidence type="ECO:0000313" key="2">
    <source>
        <dbReference type="Proteomes" id="UP000076486"/>
    </source>
</evidence>